<dbReference type="EMBL" id="JH719393">
    <property type="protein sequence ID" value="EJC84265.1"/>
    <property type="molecule type" value="Genomic_DNA"/>
</dbReference>
<feature type="domain" description="NmrA-like" evidence="1">
    <location>
        <begin position="8"/>
        <end position="259"/>
    </location>
</feature>
<evidence type="ECO:0000313" key="2">
    <source>
        <dbReference type="EMBL" id="EJC84265.1"/>
    </source>
</evidence>
<dbReference type="InterPro" id="IPR008030">
    <property type="entry name" value="NmrA-like"/>
</dbReference>
<dbReference type="Pfam" id="PF05368">
    <property type="entry name" value="NmrA"/>
    <property type="match status" value="1"/>
</dbReference>
<dbReference type="SUPFAM" id="SSF51735">
    <property type="entry name" value="NAD(P)-binding Rossmann-fold domains"/>
    <property type="match status" value="1"/>
</dbReference>
<dbReference type="Proteomes" id="UP000005732">
    <property type="component" value="Unassembled WGS sequence"/>
</dbReference>
<evidence type="ECO:0000259" key="1">
    <source>
        <dbReference type="Pfam" id="PF05368"/>
    </source>
</evidence>
<dbReference type="OrthoDB" id="7352262at2"/>
<dbReference type="InterPro" id="IPR036291">
    <property type="entry name" value="NAD(P)-bd_dom_sf"/>
</dbReference>
<gene>
    <name evidence="2" type="ORF">Rleg4DRAFT_6075</name>
</gene>
<reference evidence="2 3" key="1">
    <citation type="submission" date="2012-02" db="EMBL/GenBank/DDBJ databases">
        <title>Improved High-Quality Draft Sequence of Rhizobium leguminosarum bv. trifolii WSM2297.</title>
        <authorList>
            <consortium name="US DOE Joint Genome Institute"/>
            <person name="Lucas S."/>
            <person name="Han J."/>
            <person name="Lapidus A."/>
            <person name="Cheng J.-F."/>
            <person name="Goodwin L."/>
            <person name="Pitluck S."/>
            <person name="Peters L."/>
            <person name="Ovchinnikova G."/>
            <person name="Zhang X."/>
            <person name="Detter J.C."/>
            <person name="Han C."/>
            <person name="Tapia R."/>
            <person name="Land M."/>
            <person name="Hauser L."/>
            <person name="Kyrpides N."/>
            <person name="Ivanova N."/>
            <person name="Pagani I."/>
            <person name="Brau L."/>
            <person name="Yates R."/>
            <person name="O'Hara G."/>
            <person name="Rui T."/>
            <person name="Howieson J."/>
            <person name="Reeve W."/>
            <person name="Woyke T."/>
        </authorList>
    </citation>
    <scope>NUCLEOTIDE SEQUENCE [LARGE SCALE GENOMIC DNA]</scope>
    <source>
        <strain evidence="2 3">WSM2297</strain>
    </source>
</reference>
<dbReference type="InterPro" id="IPR051604">
    <property type="entry name" value="Ergot_Alk_Oxidoreductase"/>
</dbReference>
<dbReference type="AlphaFoldDB" id="J0CWG6"/>
<dbReference type="RefSeq" id="WP_003577141.1">
    <property type="nucleotide sequence ID" value="NZ_JH719393.1"/>
</dbReference>
<protein>
    <submittedName>
        <fullName evidence="2">Putative nucleoside-diphosphate sugar epimerase</fullName>
    </submittedName>
</protein>
<name>J0CWG6_RHILT</name>
<dbReference type="Gene3D" id="3.90.25.10">
    <property type="entry name" value="UDP-galactose 4-epimerase, domain 1"/>
    <property type="match status" value="1"/>
</dbReference>
<proteinExistence type="predicted"/>
<dbReference type="PANTHER" id="PTHR43162">
    <property type="match status" value="1"/>
</dbReference>
<dbReference type="Gene3D" id="3.40.50.720">
    <property type="entry name" value="NAD(P)-binding Rossmann-like Domain"/>
    <property type="match status" value="1"/>
</dbReference>
<dbReference type="HOGENOM" id="CLU_007383_10_5_5"/>
<evidence type="ECO:0000313" key="3">
    <source>
        <dbReference type="Proteomes" id="UP000005732"/>
    </source>
</evidence>
<sequence>MTRADAFVVLGATGHIGSVVARTLLRDGHQIVAVVHDEAKAVDLKSAGADIAVVDLGDTQALRATLRRGRRAFLLNPPAPVTTDPNAEETRTATSIAEAVGGAGLEKVVVESTYGAQPGDAIGDLSVLWSFERAVGAAAIPMAINRGAYYYTNLDTLLDEARHGSIATMFPAQLKIPMVAPVDLGLAAARRLTGPLDDVGVKYVEGPEAYTFDDVAAAFAKMLDHAVTVRTIERSEWVSSFRRVGFSEPAAQAYARMTEVSLEGFDMPDDPIRGTKSLQEYISELVKERTSAR</sequence>
<organism evidence="2 3">
    <name type="scientific">Rhizobium leguminosarum bv. trifolii WSM2297</name>
    <dbReference type="NCBI Taxonomy" id="754762"/>
    <lineage>
        <taxon>Bacteria</taxon>
        <taxon>Pseudomonadati</taxon>
        <taxon>Pseudomonadota</taxon>
        <taxon>Alphaproteobacteria</taxon>
        <taxon>Hyphomicrobiales</taxon>
        <taxon>Rhizobiaceae</taxon>
        <taxon>Rhizobium/Agrobacterium group</taxon>
        <taxon>Rhizobium</taxon>
    </lineage>
</organism>
<accession>J0CWG6</accession>
<dbReference type="PANTHER" id="PTHR43162:SF1">
    <property type="entry name" value="PRESTALK A DIFFERENTIATION PROTEIN A"/>
    <property type="match status" value="1"/>
</dbReference>